<accession>A0A343VQZ9</accession>
<proteinExistence type="predicted"/>
<sequence>MTDDVVPTTVEHTGPDIDGVALVLETTKGLNPDVAWHHAVSGNTAARMAGTAHDCEYAGTAELLRRAAAYGWWPMRTRDGDYIAVPLKAMGCRGPPIHTESS</sequence>
<dbReference type="EMBL" id="MF600313">
    <property type="protein sequence ID" value="AVN58323.1"/>
    <property type="molecule type" value="Genomic_DNA"/>
</dbReference>
<protein>
    <submittedName>
        <fullName evidence="1">Uncharacterized protein</fullName>
    </submittedName>
</protein>
<geneLocation type="plasmid" evidence="1">
    <name>pCBMA213_1</name>
</geneLocation>
<organism evidence="1">
    <name type="scientific">Mycolicibacterium sp. CBMA 213</name>
    <dbReference type="NCBI Taxonomy" id="1968788"/>
    <lineage>
        <taxon>Bacteria</taxon>
        <taxon>Bacillati</taxon>
        <taxon>Actinomycetota</taxon>
        <taxon>Actinomycetes</taxon>
        <taxon>Mycobacteriales</taxon>
        <taxon>Mycobacteriaceae</taxon>
        <taxon>Mycolicibacterium</taxon>
    </lineage>
</organism>
<name>A0A343VQZ9_9MYCO</name>
<dbReference type="RefSeq" id="WP_172692646.1">
    <property type="nucleotide sequence ID" value="NZ_MF600313.1"/>
</dbReference>
<gene>
    <name evidence="1" type="ORF">B5P44_p00028</name>
</gene>
<keyword evidence="1" id="KW-0614">Plasmid</keyword>
<dbReference type="AlphaFoldDB" id="A0A343VQZ9"/>
<evidence type="ECO:0000313" key="1">
    <source>
        <dbReference type="EMBL" id="AVN58323.1"/>
    </source>
</evidence>
<reference evidence="1" key="1">
    <citation type="journal article" date="2018" name="Front. Microbiol.">
        <title>Beyond the Limits: tRNA Array Units in Mycobacterium Genomes.</title>
        <authorList>
            <person name="Morgado S.M."/>
            <person name="Vicente A.C."/>
        </authorList>
    </citation>
    <scope>NUCLEOTIDE SEQUENCE</scope>
    <source>
        <strain evidence="1">CBMA 213</strain>
        <plasmid evidence="1">pCBMA213_1</plasmid>
    </source>
</reference>